<dbReference type="GO" id="GO:0008270">
    <property type="term" value="F:zinc ion binding"/>
    <property type="evidence" value="ECO:0007669"/>
    <property type="project" value="UniProtKB-KW"/>
</dbReference>
<evidence type="ECO:0000256" key="1">
    <source>
        <dbReference type="ARBA" id="ARBA00010857"/>
    </source>
</evidence>
<dbReference type="GO" id="GO:0097550">
    <property type="term" value="C:transcription preinitiation complex"/>
    <property type="evidence" value="ECO:0007669"/>
    <property type="project" value="TreeGrafter"/>
</dbReference>
<sequence>MESRNDISYCMDCKRNTEVVLDHSSGDTICTVCALVLEHHFIDEGSEWRSFADDKENNKDPNRVGAACNPLFSSGNYSTIIISKHDGGNGSAADIMATTRRMQALTNPDKDIAEGFEVIATMADRLSIVKTIKDRACEIYKDVLGKSCKGKKLSAIMGACLFIACRETKSPRTLKEICSAIDGVSKKEIVRAVETIRKLVDVESGILNTSELVRRFCSNLSMNSTAMKAVQEALEKSQEIDIRRTPKSILAAIIYIINQLSDKKIPLRDIAMVTEVAEGTIKKSYKDMYPHASRLIPHWYAKEKEVFNKLCHPSNCGAKQP</sequence>
<organism evidence="7 8">
    <name type="scientific">Jatropha curcas</name>
    <name type="common">Barbados nut</name>
    <dbReference type="NCBI Taxonomy" id="180498"/>
    <lineage>
        <taxon>Eukaryota</taxon>
        <taxon>Viridiplantae</taxon>
        <taxon>Streptophyta</taxon>
        <taxon>Embryophyta</taxon>
        <taxon>Tracheophyta</taxon>
        <taxon>Spermatophyta</taxon>
        <taxon>Magnoliopsida</taxon>
        <taxon>eudicotyledons</taxon>
        <taxon>Gunneridae</taxon>
        <taxon>Pentapetalae</taxon>
        <taxon>rosids</taxon>
        <taxon>fabids</taxon>
        <taxon>Malpighiales</taxon>
        <taxon>Euphorbiaceae</taxon>
        <taxon>Crotonoideae</taxon>
        <taxon>Jatropheae</taxon>
        <taxon>Jatropha</taxon>
    </lineage>
</organism>
<dbReference type="GO" id="GO:0017025">
    <property type="term" value="F:TBP-class protein binding"/>
    <property type="evidence" value="ECO:0007669"/>
    <property type="project" value="InterPro"/>
</dbReference>
<dbReference type="InterPro" id="IPR036915">
    <property type="entry name" value="Cyclin-like_sf"/>
</dbReference>
<dbReference type="InterPro" id="IPR013763">
    <property type="entry name" value="Cyclin-like_dom"/>
</dbReference>
<keyword evidence="3" id="KW-0805">Transcription regulation</keyword>
<feature type="domain" description="TFIIB-type" evidence="6">
    <location>
        <begin position="6"/>
        <end position="38"/>
    </location>
</feature>
<keyword evidence="2" id="KW-0677">Repeat</keyword>
<dbReference type="PROSITE" id="PS51134">
    <property type="entry name" value="ZF_TFIIB"/>
    <property type="match status" value="1"/>
</dbReference>
<dbReference type="AlphaFoldDB" id="A0A067JTH1"/>
<accession>A0A067JTH1</accession>
<dbReference type="STRING" id="180498.A0A067JTH1"/>
<keyword evidence="8" id="KW-1185">Reference proteome</keyword>
<dbReference type="SMART" id="SM00385">
    <property type="entry name" value="CYCLIN"/>
    <property type="match status" value="2"/>
</dbReference>
<evidence type="ECO:0000313" key="7">
    <source>
        <dbReference type="EMBL" id="KDP27236.1"/>
    </source>
</evidence>
<keyword evidence="5" id="KW-0862">Zinc</keyword>
<dbReference type="PANTHER" id="PTHR11618">
    <property type="entry name" value="TRANSCRIPTION INITIATION FACTOR IIB-RELATED"/>
    <property type="match status" value="1"/>
</dbReference>
<dbReference type="GO" id="GO:0070897">
    <property type="term" value="P:transcription preinitiation complex assembly"/>
    <property type="evidence" value="ECO:0007669"/>
    <property type="project" value="InterPro"/>
</dbReference>
<keyword evidence="5" id="KW-0863">Zinc-finger</keyword>
<dbReference type="PRINTS" id="PR00685">
    <property type="entry name" value="TIFACTORIIB"/>
</dbReference>
<evidence type="ECO:0000256" key="4">
    <source>
        <dbReference type="ARBA" id="ARBA00023163"/>
    </source>
</evidence>
<dbReference type="Pfam" id="PF00382">
    <property type="entry name" value="TFIIB"/>
    <property type="match status" value="2"/>
</dbReference>
<evidence type="ECO:0000259" key="6">
    <source>
        <dbReference type="PROSITE" id="PS51134"/>
    </source>
</evidence>
<gene>
    <name evidence="7" type="ORF">JCGZ_19935</name>
</gene>
<dbReference type="SUPFAM" id="SSF57783">
    <property type="entry name" value="Zinc beta-ribbon"/>
    <property type="match status" value="1"/>
</dbReference>
<name>A0A067JTH1_JATCU</name>
<dbReference type="PANTHER" id="PTHR11618:SF78">
    <property type="entry name" value="TRANSCRIPTION INITIATION FACTOR IIB-2"/>
    <property type="match status" value="1"/>
</dbReference>
<dbReference type="PROSITE" id="PS00782">
    <property type="entry name" value="TFIIB"/>
    <property type="match status" value="1"/>
</dbReference>
<protein>
    <recommendedName>
        <fullName evidence="6">TFIIB-type domain-containing protein</fullName>
    </recommendedName>
</protein>
<dbReference type="InterPro" id="IPR000812">
    <property type="entry name" value="TFIIB"/>
</dbReference>
<keyword evidence="5" id="KW-0479">Metal-binding</keyword>
<dbReference type="FunFam" id="1.10.472.170:FF:000001">
    <property type="entry name" value="Transcription initiation factor IIB"/>
    <property type="match status" value="1"/>
</dbReference>
<dbReference type="Proteomes" id="UP000027138">
    <property type="component" value="Unassembled WGS sequence"/>
</dbReference>
<dbReference type="Gene3D" id="1.10.472.170">
    <property type="match status" value="1"/>
</dbReference>
<reference evidence="7 8" key="1">
    <citation type="journal article" date="2014" name="PLoS ONE">
        <title>Global Analysis of Gene Expression Profiles in Physic Nut (Jatropha curcas L.) Seedlings Exposed to Salt Stress.</title>
        <authorList>
            <person name="Zhang L."/>
            <person name="Zhang C."/>
            <person name="Wu P."/>
            <person name="Chen Y."/>
            <person name="Li M."/>
            <person name="Jiang H."/>
            <person name="Wu G."/>
        </authorList>
    </citation>
    <scope>NUCLEOTIDE SEQUENCE [LARGE SCALE GENOMIC DNA]</scope>
    <source>
        <strain evidence="8">cv. GZQX0401</strain>
        <tissue evidence="7">Young leaves</tissue>
    </source>
</reference>
<evidence type="ECO:0000256" key="3">
    <source>
        <dbReference type="ARBA" id="ARBA00023015"/>
    </source>
</evidence>
<keyword evidence="4" id="KW-0804">Transcription</keyword>
<dbReference type="Pfam" id="PF08271">
    <property type="entry name" value="Zn_Ribbon_TF"/>
    <property type="match status" value="1"/>
</dbReference>
<dbReference type="EMBL" id="KK914862">
    <property type="protein sequence ID" value="KDP27236.1"/>
    <property type="molecule type" value="Genomic_DNA"/>
</dbReference>
<dbReference type="OrthoDB" id="812531at2759"/>
<dbReference type="Gene3D" id="1.10.472.10">
    <property type="entry name" value="Cyclin-like"/>
    <property type="match status" value="1"/>
</dbReference>
<dbReference type="InterPro" id="IPR013137">
    <property type="entry name" value="Znf_TFIIB"/>
</dbReference>
<comment type="similarity">
    <text evidence="1">Belongs to the TFIIB family.</text>
</comment>
<proteinExistence type="inferred from homology"/>
<evidence type="ECO:0000313" key="8">
    <source>
        <dbReference type="Proteomes" id="UP000027138"/>
    </source>
</evidence>
<evidence type="ECO:0000256" key="2">
    <source>
        <dbReference type="ARBA" id="ARBA00022737"/>
    </source>
</evidence>
<dbReference type="InterPro" id="IPR023486">
    <property type="entry name" value="TFIIB_CS"/>
</dbReference>
<dbReference type="GO" id="GO:0005634">
    <property type="term" value="C:nucleus"/>
    <property type="evidence" value="ECO:0007669"/>
    <property type="project" value="TreeGrafter"/>
</dbReference>
<evidence type="ECO:0000256" key="5">
    <source>
        <dbReference type="PROSITE-ProRule" id="PRU00469"/>
    </source>
</evidence>
<dbReference type="InterPro" id="IPR013150">
    <property type="entry name" value="TFIIB_cyclin"/>
</dbReference>
<dbReference type="SUPFAM" id="SSF47954">
    <property type="entry name" value="Cyclin-like"/>
    <property type="match status" value="2"/>
</dbReference>